<gene>
    <name evidence="2" type="ORF">BLL52_2746</name>
</gene>
<keyword evidence="3" id="KW-1185">Reference proteome</keyword>
<reference evidence="2 3" key="1">
    <citation type="submission" date="2017-01" db="EMBL/GenBank/DDBJ databases">
        <title>Genome sequence of Rhodoferax antarcticus ANT.BR, a psychrophilic purple nonsulfur bacterium from an Antarctic microbial mat.</title>
        <authorList>
            <person name="Baker J."/>
            <person name="Riester C."/>
            <person name="Skinner B."/>
            <person name="Newell A."/>
            <person name="Swingley W."/>
            <person name="Madigan M."/>
            <person name="Jung D."/>
            <person name="Asao M."/>
            <person name="Chen M."/>
            <person name="Loughlin P."/>
            <person name="Pan H."/>
            <person name="Lin S."/>
            <person name="Li N."/>
            <person name="Shaw J."/>
            <person name="Prado M."/>
            <person name="Sherman C."/>
            <person name="Li X."/>
            <person name="Tang J."/>
            <person name="Blankenship R."/>
            <person name="Zhao T."/>
            <person name="Touchman J."/>
            <person name="Sattley M."/>
        </authorList>
    </citation>
    <scope>NUCLEOTIDE SEQUENCE [LARGE SCALE GENOMIC DNA]</scope>
    <source>
        <strain evidence="2 3">ANT.BR</strain>
    </source>
</reference>
<feature type="domain" description="CRISPR system ring nuclease SSO2081-like" evidence="1">
    <location>
        <begin position="19"/>
        <end position="224"/>
    </location>
</feature>
<organism evidence="2 3">
    <name type="scientific">Rhodoferax antarcticus ANT.BR</name>
    <dbReference type="NCBI Taxonomy" id="1111071"/>
    <lineage>
        <taxon>Bacteria</taxon>
        <taxon>Pseudomonadati</taxon>
        <taxon>Pseudomonadota</taxon>
        <taxon>Betaproteobacteria</taxon>
        <taxon>Burkholderiales</taxon>
        <taxon>Comamonadaceae</taxon>
        <taxon>Rhodoferax</taxon>
    </lineage>
</organism>
<dbReference type="Pfam" id="PF09623">
    <property type="entry name" value="Cas_NE0113"/>
    <property type="match status" value="1"/>
</dbReference>
<evidence type="ECO:0000313" key="3">
    <source>
        <dbReference type="Proteomes" id="UP000185911"/>
    </source>
</evidence>
<evidence type="ECO:0000259" key="1">
    <source>
        <dbReference type="Pfam" id="PF09623"/>
    </source>
</evidence>
<accession>A0A1Q8YF58</accession>
<dbReference type="AlphaFoldDB" id="A0A1Q8YF58"/>
<dbReference type="EMBL" id="MSYM01000013">
    <property type="protein sequence ID" value="OLP06510.1"/>
    <property type="molecule type" value="Genomic_DNA"/>
</dbReference>
<dbReference type="CDD" id="cd09741">
    <property type="entry name" value="Csx1_III-U"/>
    <property type="match status" value="1"/>
</dbReference>
<protein>
    <recommendedName>
        <fullName evidence="1">CRISPR system ring nuclease SSO2081-like domain-containing protein</fullName>
    </recommendedName>
</protein>
<name>A0A1Q8YF58_9BURK</name>
<dbReference type="InterPro" id="IPR013413">
    <property type="entry name" value="CRISPR-assoc_prot_NE0113"/>
</dbReference>
<comment type="caution">
    <text evidence="2">The sequence shown here is derived from an EMBL/GenBank/DDBJ whole genome shotgun (WGS) entry which is preliminary data.</text>
</comment>
<dbReference type="STRING" id="81479.RA876_07815"/>
<dbReference type="Proteomes" id="UP000185911">
    <property type="component" value="Unassembled WGS sequence"/>
</dbReference>
<dbReference type="NCBIfam" id="TIGR02584">
    <property type="entry name" value="cas_NE0113"/>
    <property type="match status" value="1"/>
</dbReference>
<sequence length="379" mass="41669">MPLPATYPRRVLLAVSGLTPQIVTETLYALAADEFAPFIPTEVHLITSAEGARRAELSLLSDDLGWFHKLCKDYHLPGVKFDRRHIHIMRDAKGQPMNDIRSPADNRAAADFITAQVRSITADSGCALHASIAGGRKTMGFYLGYALSLFGRPQDRLSHVLVSEPFESSYDFFYPTPYSRVLQTRDGQLADTALAQVTLAEIPFVSLRHGLPTNLLSGVASFNDTVAAVNASMAPAQLTLDLARQCIHAGGREVDLPPAELALLAVFARQTLQGLEPLAAPTKDVPDVIWAKRYLREYRRITGTLADIESTERALKDGMDGDYFSQRKSKLERRLKTALGPAAAAYRISDGGTRPRRYALTLSPDAVRFAQDVAFKEEI</sequence>
<dbReference type="InterPro" id="IPR019092">
    <property type="entry name" value="SSO2081-like_dom"/>
</dbReference>
<evidence type="ECO:0000313" key="2">
    <source>
        <dbReference type="EMBL" id="OLP06510.1"/>
    </source>
</evidence>
<proteinExistence type="predicted"/>